<gene>
    <name evidence="1" type="ORF">OTI717_LOCUS43643</name>
</gene>
<feature type="non-terminal residue" evidence="1">
    <location>
        <position position="10"/>
    </location>
</feature>
<evidence type="ECO:0000313" key="1">
    <source>
        <dbReference type="EMBL" id="CAF4354023.1"/>
    </source>
</evidence>
<organism evidence="1 2">
    <name type="scientific">Rotaria sordida</name>
    <dbReference type="NCBI Taxonomy" id="392033"/>
    <lineage>
        <taxon>Eukaryota</taxon>
        <taxon>Metazoa</taxon>
        <taxon>Spiralia</taxon>
        <taxon>Gnathifera</taxon>
        <taxon>Rotifera</taxon>
        <taxon>Eurotatoria</taxon>
        <taxon>Bdelloidea</taxon>
        <taxon>Philodinida</taxon>
        <taxon>Philodinidae</taxon>
        <taxon>Rotaria</taxon>
    </lineage>
</organism>
<comment type="caution">
    <text evidence="1">The sequence shown here is derived from an EMBL/GenBank/DDBJ whole genome shotgun (WGS) entry which is preliminary data.</text>
</comment>
<protein>
    <submittedName>
        <fullName evidence="1">Uncharacterized protein</fullName>
    </submittedName>
</protein>
<name>A0A820L5X9_9BILA</name>
<sequence>MKARQKWGLL</sequence>
<proteinExistence type="predicted"/>
<dbReference type="EMBL" id="CAJOAX010064693">
    <property type="protein sequence ID" value="CAF4354023.1"/>
    <property type="molecule type" value="Genomic_DNA"/>
</dbReference>
<reference evidence="1" key="1">
    <citation type="submission" date="2021-02" db="EMBL/GenBank/DDBJ databases">
        <authorList>
            <person name="Nowell W R."/>
        </authorList>
    </citation>
    <scope>NUCLEOTIDE SEQUENCE</scope>
</reference>
<dbReference type="Proteomes" id="UP000663823">
    <property type="component" value="Unassembled WGS sequence"/>
</dbReference>
<evidence type="ECO:0000313" key="2">
    <source>
        <dbReference type="Proteomes" id="UP000663823"/>
    </source>
</evidence>
<accession>A0A820L5X9</accession>